<sequence>MKISLSLLACVSASFKGPEITRSVSGEWVDKYIAAGRHRRQSERSDFSAIAAMIAYLQGEGADNVDPSTQNMEATLADIEKKYTNYGCYCWRNGAHKITAFSAGSGNVDWNDRACTRLYQCYNCIKNDYGSTYHEISYQAVFKTDAEGNRVIECADNAKSDGENACRCDAAFAEAIKFNQDQCDNGSEDKGGKAYCINEEYRTANGGGDYVCPLTLKDDTGMKHDALPRDKCCGIYPNRIPYNPAGTDCCEERDEAADNVFTYKIKKQGICQENGGTVVVSQEGNPHSYIPKL</sequence>
<dbReference type="Gene3D" id="1.20.90.10">
    <property type="entry name" value="Phospholipase A2 domain"/>
    <property type="match status" value="1"/>
</dbReference>
<proteinExistence type="predicted"/>
<organism evidence="1 2">
    <name type="scientific">Oikopleura dioica</name>
    <name type="common">Tunicate</name>
    <dbReference type="NCBI Taxonomy" id="34765"/>
    <lineage>
        <taxon>Eukaryota</taxon>
        <taxon>Metazoa</taxon>
        <taxon>Chordata</taxon>
        <taxon>Tunicata</taxon>
        <taxon>Appendicularia</taxon>
        <taxon>Copelata</taxon>
        <taxon>Oikopleuridae</taxon>
        <taxon>Oikopleura</taxon>
    </lineage>
</organism>
<evidence type="ECO:0000313" key="1">
    <source>
        <dbReference type="EMBL" id="CAG5086741.1"/>
    </source>
</evidence>
<dbReference type="InterPro" id="IPR036444">
    <property type="entry name" value="PLipase_A2_dom_sf"/>
</dbReference>
<dbReference type="Proteomes" id="UP001158576">
    <property type="component" value="Chromosome PAR"/>
</dbReference>
<gene>
    <name evidence="1" type="ORF">OKIOD_LOCUS2896</name>
</gene>
<protein>
    <submittedName>
        <fullName evidence="1">Oidioi.mRNA.OKI2018_I69.PAR.g11338.t1.cds</fullName>
    </submittedName>
</protein>
<dbReference type="SUPFAM" id="SSF48619">
    <property type="entry name" value="Phospholipase A2, PLA2"/>
    <property type="match status" value="1"/>
</dbReference>
<evidence type="ECO:0000313" key="2">
    <source>
        <dbReference type="Proteomes" id="UP001158576"/>
    </source>
</evidence>
<accession>A0ABN7RYC2</accession>
<keyword evidence="2" id="KW-1185">Reference proteome</keyword>
<dbReference type="EMBL" id="OU015568">
    <property type="protein sequence ID" value="CAG5086741.1"/>
    <property type="molecule type" value="Genomic_DNA"/>
</dbReference>
<reference evidence="1 2" key="1">
    <citation type="submission" date="2021-04" db="EMBL/GenBank/DDBJ databases">
        <authorList>
            <person name="Bliznina A."/>
        </authorList>
    </citation>
    <scope>NUCLEOTIDE SEQUENCE [LARGE SCALE GENOMIC DNA]</scope>
</reference>
<name>A0ABN7RYC2_OIKDI</name>